<feature type="transmembrane region" description="Helical" evidence="1">
    <location>
        <begin position="274"/>
        <end position="295"/>
    </location>
</feature>
<dbReference type="EMBL" id="SELH01000016">
    <property type="protein sequence ID" value="TWP29074.1"/>
    <property type="molecule type" value="Genomic_DNA"/>
</dbReference>
<gene>
    <name evidence="2" type="ORF">ETU09_04325</name>
</gene>
<feature type="transmembrane region" description="Helical" evidence="1">
    <location>
        <begin position="417"/>
        <end position="433"/>
    </location>
</feature>
<evidence type="ECO:0000313" key="2">
    <source>
        <dbReference type="EMBL" id="TWP29074.1"/>
    </source>
</evidence>
<keyword evidence="1" id="KW-1133">Transmembrane helix</keyword>
<reference evidence="2 3" key="1">
    <citation type="submission" date="2019-02" db="EMBL/GenBank/DDBJ databases">
        <title>Apibacter muscae sp. nov.: a novel member of the house fly microbiota.</title>
        <authorList>
            <person name="Park R."/>
        </authorList>
    </citation>
    <scope>NUCLEOTIDE SEQUENCE [LARGE SCALE GENOMIC DNA]</scope>
    <source>
        <strain evidence="2 3">AL1</strain>
    </source>
</reference>
<feature type="transmembrane region" description="Helical" evidence="1">
    <location>
        <begin position="106"/>
        <end position="123"/>
    </location>
</feature>
<keyword evidence="3" id="KW-1185">Reference proteome</keyword>
<organism evidence="2 3">
    <name type="scientific">Apibacter muscae</name>
    <dbReference type="NCBI Taxonomy" id="2509004"/>
    <lineage>
        <taxon>Bacteria</taxon>
        <taxon>Pseudomonadati</taxon>
        <taxon>Bacteroidota</taxon>
        <taxon>Flavobacteriia</taxon>
        <taxon>Flavobacteriales</taxon>
        <taxon>Weeksellaceae</taxon>
        <taxon>Apibacter</taxon>
    </lineage>
</organism>
<evidence type="ECO:0000256" key="1">
    <source>
        <dbReference type="SAM" id="Phobius"/>
    </source>
</evidence>
<evidence type="ECO:0000313" key="3">
    <source>
        <dbReference type="Proteomes" id="UP000319499"/>
    </source>
</evidence>
<sequence>MLKKLQSNLLVNHPLLWNLKLVPILILIVIFNILFFFLGYFSTKFTFNNYTRFPYDHYNEPNFPLYGIAILSSLLTLIVWLTFYLKNNGFKSLYPRTSFSLFKEWILSYFIIIGAFLYCFSFYQGSLTKTRSYASLEETNKTLDLLVKINYLIPNVYLNDYNDIESGNFPNSLLSLKNHQYTRKDSIYSHQVHEWLIKENKDSIKSTLNSFLDLHKKHHLKTNLTTDSWMKIYYHPPKYIIDSYLKLDNYNDNYYYFNHVYDDIFEAYNSLEHVLKFVLITFYIALVLSLIIFSIRVTHAKAWITSFIILGLLIFTSGIFMAILDFISFGYTSQNLYTYFWLLTFLILFLHLESKILGKNKTKGFSSISLNLVLWIFPFVPYIIFIIFMNWCKNLSSIENRSSSCIYSYFSENLDKFLWLNLILSIVVLFFFVKQIKVWKSLPEE</sequence>
<proteinExistence type="predicted"/>
<dbReference type="OrthoDB" id="996104at2"/>
<feature type="transmembrane region" description="Helical" evidence="1">
    <location>
        <begin position="63"/>
        <end position="85"/>
    </location>
</feature>
<accession>A0A563DGW6</accession>
<comment type="caution">
    <text evidence="2">The sequence shown here is derived from an EMBL/GenBank/DDBJ whole genome shotgun (WGS) entry which is preliminary data.</text>
</comment>
<feature type="transmembrane region" description="Helical" evidence="1">
    <location>
        <begin position="302"/>
        <end position="324"/>
    </location>
</feature>
<dbReference type="RefSeq" id="WP_146292109.1">
    <property type="nucleotide sequence ID" value="NZ_SELH01000016.1"/>
</dbReference>
<name>A0A563DGW6_9FLAO</name>
<feature type="transmembrane region" description="Helical" evidence="1">
    <location>
        <begin position="21"/>
        <end position="43"/>
    </location>
</feature>
<feature type="transmembrane region" description="Helical" evidence="1">
    <location>
        <begin position="372"/>
        <end position="391"/>
    </location>
</feature>
<keyword evidence="1" id="KW-0472">Membrane</keyword>
<keyword evidence="1" id="KW-0812">Transmembrane</keyword>
<dbReference type="AlphaFoldDB" id="A0A563DGW6"/>
<protein>
    <submittedName>
        <fullName evidence="2">Uncharacterized protein</fullName>
    </submittedName>
</protein>
<dbReference type="Proteomes" id="UP000319499">
    <property type="component" value="Unassembled WGS sequence"/>
</dbReference>
<feature type="transmembrane region" description="Helical" evidence="1">
    <location>
        <begin position="336"/>
        <end position="352"/>
    </location>
</feature>